<name>A0A8I0ZRL8_RHOER</name>
<evidence type="ECO:0000259" key="4">
    <source>
        <dbReference type="Pfam" id="PF13193"/>
    </source>
</evidence>
<keyword evidence="6" id="KW-1185">Reference proteome</keyword>
<dbReference type="SUPFAM" id="SSF56801">
    <property type="entry name" value="Acetyl-CoA synthetase-like"/>
    <property type="match status" value="1"/>
</dbReference>
<evidence type="ECO:0000259" key="3">
    <source>
        <dbReference type="Pfam" id="PF00501"/>
    </source>
</evidence>
<protein>
    <submittedName>
        <fullName evidence="5">AMP-binding protein</fullName>
    </submittedName>
</protein>
<sequence length="506" mass="54577">MSDPYGWIRYQALRVPGRTALHDTVTGRKFTYSELDSRVRGLAEHFRRSGLGPGDRVAILSHNSTNVFEILYACAVAHLVAVPLNWRLSELELRTLVDDCTPAALLFDDTFAVRGRGLIEHGNIRVTLSWGTEDDTYEAAVRELQGFEPDAAAVEPPRPDVPFVIIYTSGTTGTPKGVVHTIGSVAANVENSAFAGDVSSSSVSLTVLPTFHVAGLHLFANAALMHGGTAIVMSTFEPEQTLAALTDHEFGVTHFCGVPAHFQIMSTLPSFEDARVDGLVTAVGGSPVPSSLLAQWSGKGANMMSVYGITEAGSTVLAMSDGNRTASATAVGIPTVHTTCSVRGPEGTPVDRGEVGELWVRGPMLALEYWGRPDATAETIVDGWLRTGDAAMVDQEGFVHIVDRWKDMFISGGENVYPAEIENALYQHPDVVLASVLGTTHERWGEAGVAFVVLSEQSGATKTDLEKWCRGRLASYKIPHRFEFVGDLPRNATGKILKNELRKAFL</sequence>
<dbReference type="PANTHER" id="PTHR43767:SF1">
    <property type="entry name" value="NONRIBOSOMAL PEPTIDE SYNTHASE PES1 (EUROFUNG)-RELATED"/>
    <property type="match status" value="1"/>
</dbReference>
<dbReference type="FunFam" id="3.30.300.30:FF:000008">
    <property type="entry name" value="2,3-dihydroxybenzoate-AMP ligase"/>
    <property type="match status" value="1"/>
</dbReference>
<dbReference type="Gene3D" id="3.30.300.30">
    <property type="match status" value="1"/>
</dbReference>
<dbReference type="PANTHER" id="PTHR43767">
    <property type="entry name" value="LONG-CHAIN-FATTY-ACID--COA LIGASE"/>
    <property type="match status" value="1"/>
</dbReference>
<dbReference type="Pfam" id="PF00501">
    <property type="entry name" value="AMP-binding"/>
    <property type="match status" value="1"/>
</dbReference>
<dbReference type="Pfam" id="PF13193">
    <property type="entry name" value="AMP-binding_C"/>
    <property type="match status" value="1"/>
</dbReference>
<proteinExistence type="inferred from homology"/>
<dbReference type="InterPro" id="IPR045851">
    <property type="entry name" value="AMP-bd_C_sf"/>
</dbReference>
<evidence type="ECO:0000313" key="5">
    <source>
        <dbReference type="EMBL" id="MBH5141084.1"/>
    </source>
</evidence>
<dbReference type="RefSeq" id="WP_197940356.1">
    <property type="nucleotide sequence ID" value="NZ_JAECSB010000009.1"/>
</dbReference>
<comment type="similarity">
    <text evidence="1">Belongs to the ATP-dependent AMP-binding enzyme family.</text>
</comment>
<dbReference type="InterPro" id="IPR050237">
    <property type="entry name" value="ATP-dep_AMP-bd_enzyme"/>
</dbReference>
<keyword evidence="2" id="KW-0436">Ligase</keyword>
<evidence type="ECO:0000256" key="1">
    <source>
        <dbReference type="ARBA" id="ARBA00006432"/>
    </source>
</evidence>
<dbReference type="Proteomes" id="UP000627573">
    <property type="component" value="Unassembled WGS sequence"/>
</dbReference>
<dbReference type="Gene3D" id="3.40.50.12780">
    <property type="entry name" value="N-terminal domain of ligase-like"/>
    <property type="match status" value="1"/>
</dbReference>
<dbReference type="GO" id="GO:0016878">
    <property type="term" value="F:acid-thiol ligase activity"/>
    <property type="evidence" value="ECO:0007669"/>
    <property type="project" value="UniProtKB-ARBA"/>
</dbReference>
<evidence type="ECO:0000313" key="6">
    <source>
        <dbReference type="Proteomes" id="UP000627573"/>
    </source>
</evidence>
<accession>A0A8I0ZRL8</accession>
<dbReference type="AlphaFoldDB" id="A0A8I0ZRL8"/>
<dbReference type="InterPro" id="IPR020845">
    <property type="entry name" value="AMP-binding_CS"/>
</dbReference>
<feature type="domain" description="AMP-dependent synthetase/ligase" evidence="3">
    <location>
        <begin position="10"/>
        <end position="370"/>
    </location>
</feature>
<organism evidence="5 6">
    <name type="scientific">Rhodococcus erythropolis</name>
    <name type="common">Arthrobacter picolinophilus</name>
    <dbReference type="NCBI Taxonomy" id="1833"/>
    <lineage>
        <taxon>Bacteria</taxon>
        <taxon>Bacillati</taxon>
        <taxon>Actinomycetota</taxon>
        <taxon>Actinomycetes</taxon>
        <taxon>Mycobacteriales</taxon>
        <taxon>Nocardiaceae</taxon>
        <taxon>Rhodococcus</taxon>
        <taxon>Rhodococcus erythropolis group</taxon>
    </lineage>
</organism>
<comment type="caution">
    <text evidence="5">The sequence shown here is derived from an EMBL/GenBank/DDBJ whole genome shotgun (WGS) entry which is preliminary data.</text>
</comment>
<feature type="domain" description="AMP-binding enzyme C-terminal" evidence="4">
    <location>
        <begin position="420"/>
        <end position="495"/>
    </location>
</feature>
<reference evidence="5 6" key="1">
    <citation type="submission" date="2020-12" db="EMBL/GenBank/DDBJ databases">
        <title>Draft genome sequence of furan degrading bacterial strain FUR100.</title>
        <authorList>
            <person name="Woiski C."/>
        </authorList>
    </citation>
    <scope>NUCLEOTIDE SEQUENCE [LARGE SCALE GENOMIC DNA]</scope>
    <source>
        <strain evidence="5 6">FUR100</strain>
    </source>
</reference>
<dbReference type="PROSITE" id="PS00455">
    <property type="entry name" value="AMP_BINDING"/>
    <property type="match status" value="1"/>
</dbReference>
<gene>
    <name evidence="5" type="ORF">I3517_00425</name>
</gene>
<evidence type="ECO:0000256" key="2">
    <source>
        <dbReference type="ARBA" id="ARBA00022598"/>
    </source>
</evidence>
<dbReference type="EMBL" id="JAECSB010000009">
    <property type="protein sequence ID" value="MBH5141084.1"/>
    <property type="molecule type" value="Genomic_DNA"/>
</dbReference>
<dbReference type="InterPro" id="IPR000873">
    <property type="entry name" value="AMP-dep_synth/lig_dom"/>
</dbReference>
<dbReference type="InterPro" id="IPR025110">
    <property type="entry name" value="AMP-bd_C"/>
</dbReference>
<dbReference type="InterPro" id="IPR042099">
    <property type="entry name" value="ANL_N_sf"/>
</dbReference>